<dbReference type="AlphaFoldDB" id="A0A1P8AZY1"/>
<evidence type="ECO:0000313" key="1">
    <source>
        <dbReference type="Araport" id="AT2G41417"/>
    </source>
</evidence>
<dbReference type="GeneID" id="28718343"/>
<dbReference type="RefSeq" id="NP_001324392.1">
    <property type="nucleotide sequence ID" value="NM_001336906.1"/>
</dbReference>
<gene>
    <name evidence="1 2" type="ordered locus">At2g41417</name>
</gene>
<reference evidence="3" key="2">
    <citation type="journal article" date="2017" name="Plant J.">
        <title>Araport11: a complete reannotation of the Arabidopsis thaliana reference genome.</title>
        <authorList>
            <person name="Cheng C.Y."/>
            <person name="Krishnakumar V."/>
            <person name="Chan A.P."/>
            <person name="Thibaud-Nissen F."/>
            <person name="Schobel S."/>
            <person name="Town C.D."/>
        </authorList>
    </citation>
    <scope>GENOME REANNOTATION</scope>
    <source>
        <strain evidence="3">cv. Columbia</strain>
    </source>
</reference>
<organism evidence="2 3">
    <name type="scientific">Arabidopsis thaliana</name>
    <name type="common">Mouse-ear cress</name>
    <dbReference type="NCBI Taxonomy" id="3702"/>
    <lineage>
        <taxon>Eukaryota</taxon>
        <taxon>Viridiplantae</taxon>
        <taxon>Streptophyta</taxon>
        <taxon>Embryophyta</taxon>
        <taxon>Tracheophyta</taxon>
        <taxon>Spermatophyta</taxon>
        <taxon>Magnoliopsida</taxon>
        <taxon>eudicotyledons</taxon>
        <taxon>Gunneridae</taxon>
        <taxon>Pentapetalae</taxon>
        <taxon>rosids</taxon>
        <taxon>malvids</taxon>
        <taxon>Brassicales</taxon>
        <taxon>Brassicaceae</taxon>
        <taxon>Camelineae</taxon>
        <taxon>Arabidopsis</taxon>
    </lineage>
</organism>
<reference evidence="2 3" key="1">
    <citation type="journal article" date="1999" name="Nature">
        <title>Sequence and analysis of chromosome 2 of the plant Arabidopsis thaliana.</title>
        <authorList>
            <person name="Lin X."/>
            <person name="Kaul S."/>
            <person name="Rounsley S."/>
            <person name="Shea T.P."/>
            <person name="Benito M.I."/>
            <person name="Town C.D."/>
            <person name="Fujii C.Y."/>
            <person name="Mason T."/>
            <person name="Bowman C.L."/>
            <person name="Barnstead M."/>
            <person name="Feldblyum T.V."/>
            <person name="Buell C.R."/>
            <person name="Ketchum K.A."/>
            <person name="Lee J."/>
            <person name="Ronning C.M."/>
            <person name="Koo H.L."/>
            <person name="Moffat K.S."/>
            <person name="Cronin L.A."/>
            <person name="Shen M."/>
            <person name="Pai G."/>
            <person name="Van Aken S."/>
            <person name="Umayam L."/>
            <person name="Tallon L.J."/>
            <person name="Gill J.E."/>
            <person name="Adams M.D."/>
            <person name="Carrera A.J."/>
            <person name="Creasy T.H."/>
            <person name="Goodman H.M."/>
            <person name="Somerville C.R."/>
            <person name="Copenhaver G.P."/>
            <person name="Preuss D."/>
            <person name="Nierman W.C."/>
            <person name="White O."/>
            <person name="Eisen J.A."/>
            <person name="Salzberg S.L."/>
            <person name="Fraser C.M."/>
            <person name="Venter J.C."/>
        </authorList>
    </citation>
    <scope>NUCLEOTIDE SEQUENCE [LARGE SCALE GENOMIC DNA]</scope>
    <source>
        <strain evidence="3">cv. Columbia</strain>
    </source>
</reference>
<accession>A0A1P8AZY1</accession>
<proteinExistence type="predicted"/>
<dbReference type="InParanoid" id="A0A1P8AZY1"/>
<evidence type="ECO:0000313" key="3">
    <source>
        <dbReference type="Proteomes" id="UP000006548"/>
    </source>
</evidence>
<evidence type="ECO:0000313" key="2">
    <source>
        <dbReference type="EMBL" id="ANM62217.1"/>
    </source>
</evidence>
<dbReference type="EMBL" id="CP002685">
    <property type="protein sequence ID" value="ANM62217.1"/>
    <property type="molecule type" value="Genomic_DNA"/>
</dbReference>
<dbReference type="Araport" id="AT2G41417"/>
<dbReference type="Proteomes" id="UP000006548">
    <property type="component" value="Chromosome 2"/>
</dbReference>
<name>A0A1P8AZY1_ARATH</name>
<keyword evidence="3" id="KW-1185">Reference proteome</keyword>
<dbReference type="TAIR" id="AT2G41417"/>
<sequence length="64" mass="7219">MATIPPQHAFKRSLNLKRLTIGGAELYVCPAKSWRFGTAITASVENTTANFMDAYRHIDFVRSF</sequence>
<dbReference type="KEGG" id="ath:AT2G41417"/>
<protein>
    <submittedName>
        <fullName evidence="2">Uncharacterized protein</fullName>
    </submittedName>
</protein>